<keyword evidence="2" id="KW-1185">Reference proteome</keyword>
<accession>A0A0C9X2A0</accession>
<protein>
    <submittedName>
        <fullName evidence="1">Uncharacterized protein</fullName>
    </submittedName>
</protein>
<organism evidence="1 2">
    <name type="scientific">Laccaria amethystina LaAM-08-1</name>
    <dbReference type="NCBI Taxonomy" id="1095629"/>
    <lineage>
        <taxon>Eukaryota</taxon>
        <taxon>Fungi</taxon>
        <taxon>Dikarya</taxon>
        <taxon>Basidiomycota</taxon>
        <taxon>Agaricomycotina</taxon>
        <taxon>Agaricomycetes</taxon>
        <taxon>Agaricomycetidae</taxon>
        <taxon>Agaricales</taxon>
        <taxon>Agaricineae</taxon>
        <taxon>Hydnangiaceae</taxon>
        <taxon>Laccaria</taxon>
    </lineage>
</organism>
<evidence type="ECO:0000313" key="1">
    <source>
        <dbReference type="EMBL" id="KIJ90672.1"/>
    </source>
</evidence>
<sequence length="105" mass="11661">MQADKVKCLSGRIEHRTSLPRPTIFFSAYMPISTLRPARFRSALCSPATVPNFASWLEPTRNSSSFSSVEALFIDGNNLQAPPLLPARLFETCVVNKVYAGWARS</sequence>
<dbReference type="EMBL" id="KN839132">
    <property type="protein sequence ID" value="KIJ90672.1"/>
    <property type="molecule type" value="Genomic_DNA"/>
</dbReference>
<dbReference type="HOGENOM" id="CLU_2237044_0_0_1"/>
<gene>
    <name evidence="1" type="ORF">K443DRAFT_15028</name>
</gene>
<name>A0A0C9X2A0_9AGAR</name>
<evidence type="ECO:0000313" key="2">
    <source>
        <dbReference type="Proteomes" id="UP000054477"/>
    </source>
</evidence>
<dbReference type="Proteomes" id="UP000054477">
    <property type="component" value="Unassembled WGS sequence"/>
</dbReference>
<reference evidence="2" key="2">
    <citation type="submission" date="2015-01" db="EMBL/GenBank/DDBJ databases">
        <title>Evolutionary Origins and Diversification of the Mycorrhizal Mutualists.</title>
        <authorList>
            <consortium name="DOE Joint Genome Institute"/>
            <consortium name="Mycorrhizal Genomics Consortium"/>
            <person name="Kohler A."/>
            <person name="Kuo A."/>
            <person name="Nagy L.G."/>
            <person name="Floudas D."/>
            <person name="Copeland A."/>
            <person name="Barry K.W."/>
            <person name="Cichocki N."/>
            <person name="Veneault-Fourrey C."/>
            <person name="LaButti K."/>
            <person name="Lindquist E.A."/>
            <person name="Lipzen A."/>
            <person name="Lundell T."/>
            <person name="Morin E."/>
            <person name="Murat C."/>
            <person name="Riley R."/>
            <person name="Ohm R."/>
            <person name="Sun H."/>
            <person name="Tunlid A."/>
            <person name="Henrissat B."/>
            <person name="Grigoriev I.V."/>
            <person name="Hibbett D.S."/>
            <person name="Martin F."/>
        </authorList>
    </citation>
    <scope>NUCLEOTIDE SEQUENCE [LARGE SCALE GENOMIC DNA]</scope>
    <source>
        <strain evidence="2">LaAM-08-1</strain>
    </source>
</reference>
<reference evidence="1 2" key="1">
    <citation type="submission" date="2014-04" db="EMBL/GenBank/DDBJ databases">
        <authorList>
            <consortium name="DOE Joint Genome Institute"/>
            <person name="Kuo A."/>
            <person name="Kohler A."/>
            <person name="Nagy L.G."/>
            <person name="Floudas D."/>
            <person name="Copeland A."/>
            <person name="Barry K.W."/>
            <person name="Cichocki N."/>
            <person name="Veneault-Fourrey C."/>
            <person name="LaButti K."/>
            <person name="Lindquist E.A."/>
            <person name="Lipzen A."/>
            <person name="Lundell T."/>
            <person name="Morin E."/>
            <person name="Murat C."/>
            <person name="Sun H."/>
            <person name="Tunlid A."/>
            <person name="Henrissat B."/>
            <person name="Grigoriev I.V."/>
            <person name="Hibbett D.S."/>
            <person name="Martin F."/>
            <person name="Nordberg H.P."/>
            <person name="Cantor M.N."/>
            <person name="Hua S.X."/>
        </authorList>
    </citation>
    <scope>NUCLEOTIDE SEQUENCE [LARGE SCALE GENOMIC DNA]</scope>
    <source>
        <strain evidence="1 2">LaAM-08-1</strain>
    </source>
</reference>
<proteinExistence type="predicted"/>
<dbReference type="AlphaFoldDB" id="A0A0C9X2A0"/>